<keyword evidence="2" id="KW-1185">Reference proteome</keyword>
<comment type="caution">
    <text evidence="1">The sequence shown here is derived from an EMBL/GenBank/DDBJ whole genome shotgun (WGS) entry which is preliminary data.</text>
</comment>
<accession>A0A3M7RUL5</accession>
<dbReference type="EMBL" id="REGN01002569">
    <property type="protein sequence ID" value="RNA27274.1"/>
    <property type="molecule type" value="Genomic_DNA"/>
</dbReference>
<gene>
    <name evidence="1" type="ORF">BpHYR1_018629</name>
</gene>
<proteinExistence type="predicted"/>
<reference evidence="1 2" key="1">
    <citation type="journal article" date="2018" name="Sci. Rep.">
        <title>Genomic signatures of local adaptation to the degree of environmental predictability in rotifers.</title>
        <authorList>
            <person name="Franch-Gras L."/>
            <person name="Hahn C."/>
            <person name="Garcia-Roger E.M."/>
            <person name="Carmona M.J."/>
            <person name="Serra M."/>
            <person name="Gomez A."/>
        </authorList>
    </citation>
    <scope>NUCLEOTIDE SEQUENCE [LARGE SCALE GENOMIC DNA]</scope>
    <source>
        <strain evidence="1">HYR1</strain>
    </source>
</reference>
<name>A0A3M7RUL5_BRAPC</name>
<dbReference type="AlphaFoldDB" id="A0A3M7RUL5"/>
<evidence type="ECO:0000313" key="2">
    <source>
        <dbReference type="Proteomes" id="UP000276133"/>
    </source>
</evidence>
<sequence>MRSAHCNLCNFRAGFDQDGFGLIFRQKESFFEKKLVNVKITVVSVNIVFFLTPLTTTRNREEVCCDKKLKLDEIGLPAMDDDLYFALLFCTYSGSCKNETFHSQNGNGMKTHSINTHSHSVPFHPFHPFNSIPHSAQNQTEELVEIPIEAPQMLLEESEKNENRINIFLKLSKLRVVRNKYIKKKRTVIINSQLIKRIFFSLKNPTIKTI</sequence>
<dbReference type="Proteomes" id="UP000276133">
    <property type="component" value="Unassembled WGS sequence"/>
</dbReference>
<organism evidence="1 2">
    <name type="scientific">Brachionus plicatilis</name>
    <name type="common">Marine rotifer</name>
    <name type="synonym">Brachionus muelleri</name>
    <dbReference type="NCBI Taxonomy" id="10195"/>
    <lineage>
        <taxon>Eukaryota</taxon>
        <taxon>Metazoa</taxon>
        <taxon>Spiralia</taxon>
        <taxon>Gnathifera</taxon>
        <taxon>Rotifera</taxon>
        <taxon>Eurotatoria</taxon>
        <taxon>Monogononta</taxon>
        <taxon>Pseudotrocha</taxon>
        <taxon>Ploima</taxon>
        <taxon>Brachionidae</taxon>
        <taxon>Brachionus</taxon>
    </lineage>
</organism>
<protein>
    <submittedName>
        <fullName evidence="1">Uncharacterized protein</fullName>
    </submittedName>
</protein>
<evidence type="ECO:0000313" key="1">
    <source>
        <dbReference type="EMBL" id="RNA27274.1"/>
    </source>
</evidence>